<dbReference type="PANTHER" id="PTHR10859">
    <property type="entry name" value="GLYCOSYL TRANSFERASE"/>
    <property type="match status" value="1"/>
</dbReference>
<dbReference type="RefSeq" id="WP_094854346.1">
    <property type="nucleotide sequence ID" value="NZ_NEVM01000005.1"/>
</dbReference>
<evidence type="ECO:0000259" key="1">
    <source>
        <dbReference type="Pfam" id="PF00535"/>
    </source>
</evidence>
<comment type="caution">
    <text evidence="2">The sequence shown here is derived from an EMBL/GenBank/DDBJ whole genome shotgun (WGS) entry which is preliminary data.</text>
</comment>
<dbReference type="GO" id="GO:0006487">
    <property type="term" value="P:protein N-linked glycosylation"/>
    <property type="evidence" value="ECO:0007669"/>
    <property type="project" value="TreeGrafter"/>
</dbReference>
<dbReference type="InterPro" id="IPR029044">
    <property type="entry name" value="Nucleotide-diphossugar_trans"/>
</dbReference>
<dbReference type="OrthoDB" id="9808633at2"/>
<keyword evidence="2" id="KW-0808">Transferase</keyword>
<reference evidence="3" key="1">
    <citation type="submission" date="2017-05" db="EMBL/GenBank/DDBJ databases">
        <title>Complete and WGS of Bordetella genogroups.</title>
        <authorList>
            <person name="Spilker T."/>
            <person name="Lipuma J."/>
        </authorList>
    </citation>
    <scope>NUCLEOTIDE SEQUENCE [LARGE SCALE GENOMIC DNA]</scope>
    <source>
        <strain evidence="3">AU16122</strain>
    </source>
</reference>
<dbReference type="CDD" id="cd04179">
    <property type="entry name" value="DPM_DPG-synthase_like"/>
    <property type="match status" value="1"/>
</dbReference>
<evidence type="ECO:0000313" key="3">
    <source>
        <dbReference type="Proteomes" id="UP000216020"/>
    </source>
</evidence>
<dbReference type="Gene3D" id="3.90.550.10">
    <property type="entry name" value="Spore Coat Polysaccharide Biosynthesis Protein SpsA, Chain A"/>
    <property type="match status" value="1"/>
</dbReference>
<dbReference type="SUPFAM" id="SSF53448">
    <property type="entry name" value="Nucleotide-diphospho-sugar transferases"/>
    <property type="match status" value="1"/>
</dbReference>
<dbReference type="AlphaFoldDB" id="A0A261RXU7"/>
<keyword evidence="3" id="KW-1185">Reference proteome</keyword>
<dbReference type="InterPro" id="IPR001173">
    <property type="entry name" value="Glyco_trans_2-like"/>
</dbReference>
<name>A0A261RXU7_9BORD</name>
<sequence>MFKPCAVIPVYNHPATVRAVVDRVRAAGLPCVLVDDGSQADCARTLDELAGEGLAQLLRRPVNGGKGQAVQDGLRHAGALGYSHALQVDADGQHALDDIPAFLDAARRHPDAVVCGAPAYGADAPRSRRYGRWLTRVWVWINTLSGAIPDAMCGFRVYPLAPTLALLARCNPGHRMDFDIAVLVRLHWRGVPMVWLPTRVSYPAGGVSHFQGLRDNLLISRMHARLFFGMLPRAPSLLARRLAGRKP</sequence>
<evidence type="ECO:0000313" key="2">
    <source>
        <dbReference type="EMBL" id="OZI29906.1"/>
    </source>
</evidence>
<proteinExistence type="predicted"/>
<accession>A0A261RXU7</accession>
<dbReference type="EMBL" id="NEVM01000005">
    <property type="protein sequence ID" value="OZI29906.1"/>
    <property type="molecule type" value="Genomic_DNA"/>
</dbReference>
<feature type="domain" description="Glycosyltransferase 2-like" evidence="1">
    <location>
        <begin position="6"/>
        <end position="133"/>
    </location>
</feature>
<organism evidence="2 3">
    <name type="scientific">Bordetella genomosp. 10</name>
    <dbReference type="NCBI Taxonomy" id="1416804"/>
    <lineage>
        <taxon>Bacteria</taxon>
        <taxon>Pseudomonadati</taxon>
        <taxon>Pseudomonadota</taxon>
        <taxon>Betaproteobacteria</taxon>
        <taxon>Burkholderiales</taxon>
        <taxon>Alcaligenaceae</taxon>
        <taxon>Bordetella</taxon>
    </lineage>
</organism>
<dbReference type="GO" id="GO:0016740">
    <property type="term" value="F:transferase activity"/>
    <property type="evidence" value="ECO:0007669"/>
    <property type="project" value="UniProtKB-KW"/>
</dbReference>
<protein>
    <submittedName>
        <fullName evidence="2">Glycosyl transferase</fullName>
    </submittedName>
</protein>
<dbReference type="Pfam" id="PF00535">
    <property type="entry name" value="Glycos_transf_2"/>
    <property type="match status" value="1"/>
</dbReference>
<gene>
    <name evidence="2" type="ORF">CAL29_17570</name>
</gene>
<dbReference type="Proteomes" id="UP000216020">
    <property type="component" value="Unassembled WGS sequence"/>
</dbReference>
<dbReference type="PANTHER" id="PTHR10859:SF91">
    <property type="entry name" value="DOLICHYL-PHOSPHATE BETA-GLUCOSYLTRANSFERASE"/>
    <property type="match status" value="1"/>
</dbReference>